<dbReference type="AlphaFoldDB" id="A0A168KUJ9"/>
<comment type="caution">
    <text evidence="1">The sequence shown here is derived from an EMBL/GenBank/DDBJ whole genome shotgun (WGS) entry which is preliminary data.</text>
</comment>
<dbReference type="SUPFAM" id="SSF52540">
    <property type="entry name" value="P-loop containing nucleoside triphosphate hydrolases"/>
    <property type="match status" value="1"/>
</dbReference>
<dbReference type="EMBL" id="AMYB01000004">
    <property type="protein sequence ID" value="OAD02784.1"/>
    <property type="molecule type" value="Genomic_DNA"/>
</dbReference>
<dbReference type="InterPro" id="IPR027417">
    <property type="entry name" value="P-loop_NTPase"/>
</dbReference>
<gene>
    <name evidence="1" type="ORF">MUCCIDRAFT_80809</name>
</gene>
<reference evidence="1 2" key="1">
    <citation type="submission" date="2015-06" db="EMBL/GenBank/DDBJ databases">
        <title>Expansion of signal transduction pathways in fungi by whole-genome duplication.</title>
        <authorList>
            <consortium name="DOE Joint Genome Institute"/>
            <person name="Corrochano L.M."/>
            <person name="Kuo A."/>
            <person name="Marcet-Houben M."/>
            <person name="Polaino S."/>
            <person name="Salamov A."/>
            <person name="Villalobos J.M."/>
            <person name="Alvarez M.I."/>
            <person name="Avalos J."/>
            <person name="Benito E.P."/>
            <person name="Benoit I."/>
            <person name="Burger G."/>
            <person name="Camino L.P."/>
            <person name="Canovas D."/>
            <person name="Cerda-Olmedo E."/>
            <person name="Cheng J.-F."/>
            <person name="Dominguez A."/>
            <person name="Elias M."/>
            <person name="Eslava A.P."/>
            <person name="Glaser F."/>
            <person name="Grimwood J."/>
            <person name="Gutierrez G."/>
            <person name="Heitman J."/>
            <person name="Henrissat B."/>
            <person name="Iturriaga E.A."/>
            <person name="Lang B.F."/>
            <person name="Lavin J.L."/>
            <person name="Lee S."/>
            <person name="Li W."/>
            <person name="Lindquist E."/>
            <person name="Lopez-Garcia S."/>
            <person name="Luque E.M."/>
            <person name="Marcos A.T."/>
            <person name="Martin J."/>
            <person name="Mccluskey K."/>
            <person name="Medina H.R."/>
            <person name="Miralles-Duran A."/>
            <person name="Miyazaki A."/>
            <person name="Munoz-Torres E."/>
            <person name="Oguiza J.A."/>
            <person name="Ohm R."/>
            <person name="Olmedo M."/>
            <person name="Orejas M."/>
            <person name="Ortiz-Castellanos L."/>
            <person name="Pisabarro A.G."/>
            <person name="Rodriguez-Romero J."/>
            <person name="Ruiz-Herrera J."/>
            <person name="Ruiz-Vazquez R."/>
            <person name="Sanz C."/>
            <person name="Schackwitz W."/>
            <person name="Schmutz J."/>
            <person name="Shahriari M."/>
            <person name="Shelest E."/>
            <person name="Silva-Franco F."/>
            <person name="Soanes D."/>
            <person name="Syed K."/>
            <person name="Tagua V.G."/>
            <person name="Talbot N.J."/>
            <person name="Thon M."/>
            <person name="De Vries R.P."/>
            <person name="Wiebenga A."/>
            <person name="Yadav J.S."/>
            <person name="Braun E.L."/>
            <person name="Baker S."/>
            <person name="Garre V."/>
            <person name="Horwitz B."/>
            <person name="Torres-Martinez S."/>
            <person name="Idnurm A."/>
            <person name="Herrera-Estrella A."/>
            <person name="Gabaldon T."/>
            <person name="Grigoriev I.V."/>
        </authorList>
    </citation>
    <scope>NUCLEOTIDE SEQUENCE [LARGE SCALE GENOMIC DNA]</scope>
    <source>
        <strain evidence="1 2">CBS 277.49</strain>
    </source>
</reference>
<organism evidence="1 2">
    <name type="scientific">Mucor lusitanicus CBS 277.49</name>
    <dbReference type="NCBI Taxonomy" id="747725"/>
    <lineage>
        <taxon>Eukaryota</taxon>
        <taxon>Fungi</taxon>
        <taxon>Fungi incertae sedis</taxon>
        <taxon>Mucoromycota</taxon>
        <taxon>Mucoromycotina</taxon>
        <taxon>Mucoromycetes</taxon>
        <taxon>Mucorales</taxon>
        <taxon>Mucorineae</taxon>
        <taxon>Mucoraceae</taxon>
        <taxon>Mucor</taxon>
    </lineage>
</organism>
<evidence type="ECO:0000313" key="2">
    <source>
        <dbReference type="Proteomes" id="UP000077051"/>
    </source>
</evidence>
<sequence length="163" mass="18237">MSLHLWCQISTSFDKVSNNFEVVNPMFSAGSVSQYYTYSPFYHFVTGGTGTGKTLLIKALYETLVRQFDAGRNRDMTIPICNPLLRCHCVAQSMSVVLRDVHVVIIDKISMLLLPFVRRFTVLLLNETSWTLPNAEQYNIPGLTVVTSCIDGPLPTPSAFVVQ</sequence>
<accession>A0A168KUJ9</accession>
<evidence type="ECO:0000313" key="1">
    <source>
        <dbReference type="EMBL" id="OAD02784.1"/>
    </source>
</evidence>
<dbReference type="Proteomes" id="UP000077051">
    <property type="component" value="Unassembled WGS sequence"/>
</dbReference>
<name>A0A168KUJ9_MUCCL</name>
<dbReference type="VEuPathDB" id="FungiDB:MUCCIDRAFT_80809"/>
<keyword evidence="2" id="KW-1185">Reference proteome</keyword>
<protein>
    <submittedName>
        <fullName evidence="1">Uncharacterized protein</fullName>
    </submittedName>
</protein>
<proteinExistence type="predicted"/>